<reference evidence="7" key="1">
    <citation type="submission" date="2019-03" db="EMBL/GenBank/DDBJ databases">
        <title>Single cell metagenomics reveals metabolic interactions within the superorganism composed of flagellate Streblomastix strix and complex community of Bacteroidetes bacteria on its surface.</title>
        <authorList>
            <person name="Treitli S.C."/>
            <person name="Kolisko M."/>
            <person name="Husnik F."/>
            <person name="Keeling P."/>
            <person name="Hampl V."/>
        </authorList>
    </citation>
    <scope>NUCLEOTIDE SEQUENCE</scope>
    <source>
        <strain evidence="7">STM</strain>
    </source>
</reference>
<evidence type="ECO:0000256" key="1">
    <source>
        <dbReference type="ARBA" id="ARBA00004141"/>
    </source>
</evidence>
<feature type="transmembrane region" description="Helical" evidence="5">
    <location>
        <begin position="113"/>
        <end position="131"/>
    </location>
</feature>
<organism evidence="7">
    <name type="scientific">termite gut metagenome</name>
    <dbReference type="NCBI Taxonomy" id="433724"/>
    <lineage>
        <taxon>unclassified sequences</taxon>
        <taxon>metagenomes</taxon>
        <taxon>organismal metagenomes</taxon>
    </lineage>
</organism>
<feature type="domain" description="Yip1" evidence="6">
    <location>
        <begin position="17"/>
        <end position="178"/>
    </location>
</feature>
<proteinExistence type="predicted"/>
<dbReference type="AlphaFoldDB" id="A0A5J4SHK4"/>
<name>A0A5J4SHK4_9ZZZZ</name>
<evidence type="ECO:0000256" key="4">
    <source>
        <dbReference type="ARBA" id="ARBA00023136"/>
    </source>
</evidence>
<keyword evidence="3 5" id="KW-1133">Transmembrane helix</keyword>
<dbReference type="Pfam" id="PF04893">
    <property type="entry name" value="Yip1"/>
    <property type="match status" value="1"/>
</dbReference>
<keyword evidence="2 5" id="KW-0812">Transmembrane</keyword>
<feature type="transmembrane region" description="Helical" evidence="5">
    <location>
        <begin position="40"/>
        <end position="58"/>
    </location>
</feature>
<keyword evidence="4 5" id="KW-0472">Membrane</keyword>
<evidence type="ECO:0000256" key="2">
    <source>
        <dbReference type="ARBA" id="ARBA00022692"/>
    </source>
</evidence>
<sequence>MKGILNYKELFRIAFLLVSSPARAWEEIRLENKQKVFSAFVYPMIGLCGFSVFIHSLWKMGWSSPESFQVAMIECCSVAVSLFGGYFLAAFVINQLGVKRFRLENDIPLMQQFGGYALAITFLIQIVIGLFPEFRIIGWILQFYIMYVVWEGIPVMIKKIEEKDRLPFTILTSFILVACPTLIQLVFKTLTTVFY</sequence>
<protein>
    <recommendedName>
        <fullName evidence="6">Yip1 domain-containing protein</fullName>
    </recommendedName>
</protein>
<evidence type="ECO:0000256" key="5">
    <source>
        <dbReference type="SAM" id="Phobius"/>
    </source>
</evidence>
<feature type="transmembrane region" description="Helical" evidence="5">
    <location>
        <begin position="166"/>
        <end position="187"/>
    </location>
</feature>
<dbReference type="GO" id="GO:0016020">
    <property type="term" value="C:membrane"/>
    <property type="evidence" value="ECO:0007669"/>
    <property type="project" value="UniProtKB-SubCell"/>
</dbReference>
<evidence type="ECO:0000313" key="7">
    <source>
        <dbReference type="EMBL" id="KAA6345477.1"/>
    </source>
</evidence>
<comment type="subcellular location">
    <subcellularLocation>
        <location evidence="1">Membrane</location>
        <topology evidence="1">Multi-pass membrane protein</topology>
    </subcellularLocation>
</comment>
<comment type="caution">
    <text evidence="7">The sequence shown here is derived from an EMBL/GenBank/DDBJ whole genome shotgun (WGS) entry which is preliminary data.</text>
</comment>
<dbReference type="InterPro" id="IPR006977">
    <property type="entry name" value="Yip1_dom"/>
</dbReference>
<evidence type="ECO:0000256" key="3">
    <source>
        <dbReference type="ARBA" id="ARBA00022989"/>
    </source>
</evidence>
<gene>
    <name evidence="7" type="ORF">EZS27_006973</name>
</gene>
<feature type="transmembrane region" description="Helical" evidence="5">
    <location>
        <begin position="70"/>
        <end position="93"/>
    </location>
</feature>
<accession>A0A5J4SHK4</accession>
<dbReference type="EMBL" id="SNRY01000169">
    <property type="protein sequence ID" value="KAA6345477.1"/>
    <property type="molecule type" value="Genomic_DNA"/>
</dbReference>
<evidence type="ECO:0000259" key="6">
    <source>
        <dbReference type="Pfam" id="PF04893"/>
    </source>
</evidence>